<evidence type="ECO:0000313" key="2">
    <source>
        <dbReference type="Proteomes" id="UP000663419"/>
    </source>
</evidence>
<accession>A0A8A1LW20</accession>
<dbReference type="EMBL" id="CP069107">
    <property type="protein sequence ID" value="QSS57415.1"/>
    <property type="molecule type" value="Genomic_DNA"/>
</dbReference>
<proteinExistence type="predicted"/>
<protein>
    <submittedName>
        <fullName evidence="1">Uncharacterized protein</fullName>
    </submittedName>
</protein>
<reference evidence="1" key="1">
    <citation type="submission" date="2021-01" db="EMBL/GenBank/DDBJ databases">
        <title>Chromosome-level genome assembly of a human fungal pathogen reveals clustering of transcriptionally co-regulated genes.</title>
        <authorList>
            <person name="Voorhies M."/>
            <person name="Cohen S."/>
            <person name="Shea T.P."/>
            <person name="Petrus S."/>
            <person name="Munoz J.F."/>
            <person name="Poplawski S."/>
            <person name="Goldman W.E."/>
            <person name="Michael T."/>
            <person name="Cuomo C.A."/>
            <person name="Sil A."/>
            <person name="Beyhan S."/>
        </authorList>
    </citation>
    <scope>NUCLEOTIDE SEQUENCE</scope>
    <source>
        <strain evidence="1">H88</strain>
    </source>
</reference>
<dbReference type="Proteomes" id="UP000663419">
    <property type="component" value="Chromosome 6"/>
</dbReference>
<sequence length="71" mass="8014">MTKQGLPNLSSGIQHGQIALFTEECTRREIWYARTGTELLSMWAEKICKLRSGVRGLSSRKLNITFALKTS</sequence>
<dbReference type="AlphaFoldDB" id="A0A8A1LW20"/>
<evidence type="ECO:0000313" key="1">
    <source>
        <dbReference type="EMBL" id="QSS57415.1"/>
    </source>
</evidence>
<organism evidence="1 2">
    <name type="scientific">Ajellomyces capsulatus (strain H88)</name>
    <name type="common">Darling's disease fungus</name>
    <name type="synonym">Histoplasma capsulatum</name>
    <dbReference type="NCBI Taxonomy" id="544711"/>
    <lineage>
        <taxon>Eukaryota</taxon>
        <taxon>Fungi</taxon>
        <taxon>Dikarya</taxon>
        <taxon>Ascomycota</taxon>
        <taxon>Pezizomycotina</taxon>
        <taxon>Eurotiomycetes</taxon>
        <taxon>Eurotiomycetidae</taxon>
        <taxon>Onygenales</taxon>
        <taxon>Ajellomycetaceae</taxon>
        <taxon>Histoplasma</taxon>
    </lineage>
</organism>
<gene>
    <name evidence="1" type="ORF">I7I53_11580</name>
</gene>
<name>A0A8A1LW20_AJEC8</name>
<dbReference type="VEuPathDB" id="FungiDB:I7I53_11580"/>